<dbReference type="EMBL" id="CAJVRL010000102">
    <property type="protein sequence ID" value="CAG8960700.1"/>
    <property type="molecule type" value="Genomic_DNA"/>
</dbReference>
<accession>A0A9N9L5G8</accession>
<protein>
    <submittedName>
        <fullName evidence="1">Uncharacterized protein</fullName>
    </submittedName>
</protein>
<organism evidence="1 2">
    <name type="scientific">Hymenoscyphus fraxineus</name>
    <dbReference type="NCBI Taxonomy" id="746836"/>
    <lineage>
        <taxon>Eukaryota</taxon>
        <taxon>Fungi</taxon>
        <taxon>Dikarya</taxon>
        <taxon>Ascomycota</taxon>
        <taxon>Pezizomycotina</taxon>
        <taxon>Leotiomycetes</taxon>
        <taxon>Helotiales</taxon>
        <taxon>Helotiaceae</taxon>
        <taxon>Hymenoscyphus</taxon>
    </lineage>
</organism>
<comment type="caution">
    <text evidence="1">The sequence shown here is derived from an EMBL/GenBank/DDBJ whole genome shotgun (WGS) entry which is preliminary data.</text>
</comment>
<keyword evidence="2" id="KW-1185">Reference proteome</keyword>
<sequence>MKFLGSTVVAAHKGEWGTWRQSLRKLQSHLPPGNYNEDNTPFQTSDLKNIPFGRQAPLRSEYITELLKEDTKTSYSLNAAGTVAPFHLKTHTNNVPFIQRSRTAPPLIDHTRDENLEQGIEMILAPPLELISARYHLSNSPSWYYHDIERSNPLHHLSPALFNTQSPYTEIYKAQSPQYRFGIANSPLARLLETPPMSAFPY</sequence>
<gene>
    <name evidence="1" type="ORF">HYFRA_00013468</name>
</gene>
<name>A0A9N9L5G8_9HELO</name>
<evidence type="ECO:0000313" key="2">
    <source>
        <dbReference type="Proteomes" id="UP000696280"/>
    </source>
</evidence>
<dbReference type="AlphaFoldDB" id="A0A9N9L5G8"/>
<evidence type="ECO:0000313" key="1">
    <source>
        <dbReference type="EMBL" id="CAG8960700.1"/>
    </source>
</evidence>
<dbReference type="Proteomes" id="UP000696280">
    <property type="component" value="Unassembled WGS sequence"/>
</dbReference>
<proteinExistence type="predicted"/>
<reference evidence="1" key="1">
    <citation type="submission" date="2021-07" db="EMBL/GenBank/DDBJ databases">
        <authorList>
            <person name="Durling M."/>
        </authorList>
    </citation>
    <scope>NUCLEOTIDE SEQUENCE</scope>
</reference>